<dbReference type="Gene3D" id="3.40.50.720">
    <property type="entry name" value="NAD(P)-binding Rossmann-like Domain"/>
    <property type="match status" value="1"/>
</dbReference>
<keyword evidence="4" id="KW-0285">Flavoprotein</keyword>
<dbReference type="PANTHER" id="PTHR42917:SF2">
    <property type="entry name" value="2,4-DIENOYL-COA REDUCTASE [(2E)-ENOYL-COA-PRODUCING]"/>
    <property type="match status" value="1"/>
</dbReference>
<dbReference type="RefSeq" id="WP_337693980.1">
    <property type="nucleotide sequence ID" value="NZ_JBBEGN010000002.1"/>
</dbReference>
<dbReference type="Gene3D" id="3.50.50.60">
    <property type="entry name" value="FAD/NAD(P)-binding domain"/>
    <property type="match status" value="1"/>
</dbReference>
<accession>A0ABU8MK98</accession>
<evidence type="ECO:0000256" key="2">
    <source>
        <dbReference type="ARBA" id="ARBA00001966"/>
    </source>
</evidence>
<keyword evidence="6" id="KW-0479">Metal-binding</keyword>
<keyword evidence="9" id="KW-0411">Iron-sulfur</keyword>
<dbReference type="EMBL" id="JBBEGN010000002">
    <property type="protein sequence ID" value="MEJ2867374.1"/>
    <property type="molecule type" value="Genomic_DNA"/>
</dbReference>
<gene>
    <name evidence="11" type="ORF">WCD74_06320</name>
</gene>
<evidence type="ECO:0000256" key="3">
    <source>
        <dbReference type="ARBA" id="ARBA00011048"/>
    </source>
</evidence>
<dbReference type="InterPro" id="IPR036188">
    <property type="entry name" value="FAD/NAD-bd_sf"/>
</dbReference>
<reference evidence="11 12" key="1">
    <citation type="submission" date="2024-03" db="EMBL/GenBank/DDBJ databases">
        <title>Actinomycetospora sp. OC33-EN08, a novel actinomycete isolated from wild orchid (Aerides multiflora).</title>
        <authorList>
            <person name="Suriyachadkun C."/>
        </authorList>
    </citation>
    <scope>NUCLEOTIDE SEQUENCE [LARGE SCALE GENOMIC DNA]</scope>
    <source>
        <strain evidence="11 12">OC33-EN08</strain>
    </source>
</reference>
<keyword evidence="8" id="KW-0408">Iron</keyword>
<dbReference type="SUPFAM" id="SSF51905">
    <property type="entry name" value="FAD/NAD(P)-binding domain"/>
    <property type="match status" value="1"/>
</dbReference>
<evidence type="ECO:0000256" key="4">
    <source>
        <dbReference type="ARBA" id="ARBA00022630"/>
    </source>
</evidence>
<dbReference type="InterPro" id="IPR001155">
    <property type="entry name" value="OxRdtase_FMN_N"/>
</dbReference>
<sequence>MPVDPDGPSRSGADYSGSPAGYSLVAGCEVRGRHLPSRVLFGPHATNLARRLGPEHVGYYRARAAGGAGVVVTEVASVTPDDRPYEYAPLASESRDGWAAIAAACSPALVLAGLGHAGSQSRGPLPRAPAVVPDPATRVVPRPLSAAETDEVVEAFATAARAAVDAGCGGVEVQAGQYSLLRQFGSGLSGPTPDDRVLVDVLRAVRDAVGDAWVGVRLCVDELAPWAGITLEQALETVDRVADLVDHVVPVRGSAMSVGATRPDAHTPTGFLAEECAAVRSVVAGRCAVVLAGSVVDPGQAQAALDDGIADLVEMTRAQIADPTLVWTVRDGRTPRPCVLTNQGCRVRDVRNPRIACTVEPAVGAPVPGPNVTSDVSMAALLTSVAAPEVLVVGAGPAGLEAARTLALGGRAVRIVERDEEPGGLLRAIATLPGRHRFAGLADWLVDEVVRLGVSMQLGISSDLPDGGSVLFATGGLDAPRPGLPIAAVVRGTAPLPDGPVVLDDPLGDGAAVALAEHLAQYRAVALVTPDQVAGKQLADLVGANGRLQRVGVERVLEHRVVERHPDHVVVADVVTGTRRTLVGTLVDAGPRLPAPTHPGAIGDARAPRTVAEAIREGRRAAEGMLRAG</sequence>
<comment type="caution">
    <text evidence="11">The sequence shown here is derived from an EMBL/GenBank/DDBJ whole genome shotgun (WGS) entry which is preliminary data.</text>
</comment>
<dbReference type="PANTHER" id="PTHR42917">
    <property type="entry name" value="2,4-DIENOYL-COA REDUCTASE"/>
    <property type="match status" value="1"/>
</dbReference>
<comment type="cofactor">
    <cofactor evidence="2">
        <name>[4Fe-4S] cluster</name>
        <dbReference type="ChEBI" id="CHEBI:49883"/>
    </cofactor>
</comment>
<keyword evidence="5" id="KW-0288">FMN</keyword>
<dbReference type="SUPFAM" id="SSF51971">
    <property type="entry name" value="Nucleotide-binding domain"/>
    <property type="match status" value="1"/>
</dbReference>
<dbReference type="PRINTS" id="PR00419">
    <property type="entry name" value="ADXRDTASE"/>
</dbReference>
<protein>
    <submittedName>
        <fullName evidence="11">NAD(P)-binding protein</fullName>
    </submittedName>
</protein>
<evidence type="ECO:0000256" key="1">
    <source>
        <dbReference type="ARBA" id="ARBA00001917"/>
    </source>
</evidence>
<evidence type="ECO:0000256" key="5">
    <source>
        <dbReference type="ARBA" id="ARBA00022643"/>
    </source>
</evidence>
<comment type="similarity">
    <text evidence="3">In the N-terminal section; belongs to the NADH:flavin oxidoreductase/NADH oxidase family.</text>
</comment>
<dbReference type="SUPFAM" id="SSF51395">
    <property type="entry name" value="FMN-linked oxidoreductases"/>
    <property type="match status" value="1"/>
</dbReference>
<evidence type="ECO:0000313" key="11">
    <source>
        <dbReference type="EMBL" id="MEJ2867374.1"/>
    </source>
</evidence>
<proteinExistence type="inferred from homology"/>
<evidence type="ECO:0000256" key="6">
    <source>
        <dbReference type="ARBA" id="ARBA00022723"/>
    </source>
</evidence>
<evidence type="ECO:0000259" key="10">
    <source>
        <dbReference type="Pfam" id="PF00724"/>
    </source>
</evidence>
<dbReference type="Pfam" id="PF13450">
    <property type="entry name" value="NAD_binding_8"/>
    <property type="match status" value="1"/>
</dbReference>
<evidence type="ECO:0000313" key="12">
    <source>
        <dbReference type="Proteomes" id="UP001385809"/>
    </source>
</evidence>
<name>A0ABU8MK98_9PSEU</name>
<keyword evidence="7" id="KW-0560">Oxidoreductase</keyword>
<organism evidence="11 12">
    <name type="scientific">Actinomycetospora aurantiaca</name>
    <dbReference type="NCBI Taxonomy" id="3129233"/>
    <lineage>
        <taxon>Bacteria</taxon>
        <taxon>Bacillati</taxon>
        <taxon>Actinomycetota</taxon>
        <taxon>Actinomycetes</taxon>
        <taxon>Pseudonocardiales</taxon>
        <taxon>Pseudonocardiaceae</taxon>
        <taxon>Actinomycetospora</taxon>
    </lineage>
</organism>
<dbReference type="InterPro" id="IPR013785">
    <property type="entry name" value="Aldolase_TIM"/>
</dbReference>
<dbReference type="Proteomes" id="UP001385809">
    <property type="component" value="Unassembled WGS sequence"/>
</dbReference>
<comment type="cofactor">
    <cofactor evidence="1">
        <name>FMN</name>
        <dbReference type="ChEBI" id="CHEBI:58210"/>
    </cofactor>
</comment>
<dbReference type="Gene3D" id="3.20.20.70">
    <property type="entry name" value="Aldolase class I"/>
    <property type="match status" value="1"/>
</dbReference>
<dbReference type="InterPro" id="IPR051793">
    <property type="entry name" value="NADH:flavin_oxidoreductase"/>
</dbReference>
<keyword evidence="12" id="KW-1185">Reference proteome</keyword>
<evidence type="ECO:0000256" key="7">
    <source>
        <dbReference type="ARBA" id="ARBA00023002"/>
    </source>
</evidence>
<evidence type="ECO:0000256" key="9">
    <source>
        <dbReference type="ARBA" id="ARBA00023014"/>
    </source>
</evidence>
<dbReference type="Pfam" id="PF00724">
    <property type="entry name" value="Oxidored_FMN"/>
    <property type="match status" value="1"/>
</dbReference>
<evidence type="ECO:0000256" key="8">
    <source>
        <dbReference type="ARBA" id="ARBA00023004"/>
    </source>
</evidence>
<feature type="domain" description="NADH:flavin oxidoreductase/NADH oxidase N-terminal" evidence="10">
    <location>
        <begin position="34"/>
        <end position="333"/>
    </location>
</feature>